<evidence type="ECO:0000313" key="3">
    <source>
        <dbReference type="Proteomes" id="UP000250796"/>
    </source>
</evidence>
<protein>
    <submittedName>
        <fullName evidence="2">Putative Diguanylate cyclase</fullName>
        <ecNumber evidence="2">2.7.7.65</ecNumber>
    </submittedName>
</protein>
<keyword evidence="2" id="KW-0548">Nucleotidyltransferase</keyword>
<dbReference type="CDD" id="cd01949">
    <property type="entry name" value="GGDEF"/>
    <property type="match status" value="1"/>
</dbReference>
<dbReference type="PANTHER" id="PTHR45138:SF9">
    <property type="entry name" value="DIGUANYLATE CYCLASE DGCM-RELATED"/>
    <property type="match status" value="1"/>
</dbReference>
<dbReference type="GO" id="GO:0052621">
    <property type="term" value="F:diguanylate cyclase activity"/>
    <property type="evidence" value="ECO:0007669"/>
    <property type="project" value="UniProtKB-EC"/>
</dbReference>
<dbReference type="EC" id="2.7.7.65" evidence="2"/>
<dbReference type="EMBL" id="LS974202">
    <property type="protein sequence ID" value="SSC12108.1"/>
    <property type="molecule type" value="Genomic_DNA"/>
</dbReference>
<dbReference type="InterPro" id="IPR050469">
    <property type="entry name" value="Diguanylate_Cyclase"/>
</dbReference>
<evidence type="ECO:0000313" key="2">
    <source>
        <dbReference type="EMBL" id="SSC12108.1"/>
    </source>
</evidence>
<dbReference type="Pfam" id="PF00990">
    <property type="entry name" value="GGDEF"/>
    <property type="match status" value="1"/>
</dbReference>
<dbReference type="AlphaFoldDB" id="A0A7Z7PQU0"/>
<sequence>MKKIVVVACSNFQQEMLEISTREEFQALSFYFYPALCEVSPRSGMREILNDVLSSSGEKLHFLFAPRSCPILEHLRERPEITHIAYDFCQELLAPKVILQQQIKRNSYLVTDGWLSQWREHLRNWGFDPSKNSSFMSEFSTLIVHLKTGVIENPERELADFAKAVKLPTDVIDIGLDYVKNFVLASVYDTIARKMGLFEEAFDFDLHRQIANYAMINEVLMEIASLNSKNEVLEKISTLAEMLFAPEEVLFFEKFRDGWREIYSSARGSTITEEVLQIPENPEDIFSLECGRDLWMKVRHDDKLLGALKISKIAFPEYSDRYLPVLGNIRSVLGLSLSNAELLEELKTISLTDPLTGIYNRRGFFDKAKAEFLKASRGNKSLSLAVCDLDNLKAINDSFGHEVGDLVLKEVTSIVRDNIRESDVFGRFGGDEFIILFPGCDSKAALEVLDRIRVVVGKIKEPLLNGQELSLSFGLTTIREDTGSLEELVSLADRALYEAKNSGRNAIKFI</sequence>
<organism evidence="2 3">
    <name type="scientific">Mesotoga infera</name>
    <dbReference type="NCBI Taxonomy" id="1236046"/>
    <lineage>
        <taxon>Bacteria</taxon>
        <taxon>Thermotogati</taxon>
        <taxon>Thermotogota</taxon>
        <taxon>Thermotogae</taxon>
        <taxon>Kosmotogales</taxon>
        <taxon>Kosmotogaceae</taxon>
        <taxon>Mesotoga</taxon>
    </lineage>
</organism>
<dbReference type="InterPro" id="IPR029787">
    <property type="entry name" value="Nucleotide_cyclase"/>
</dbReference>
<dbReference type="FunFam" id="3.30.70.270:FF:000001">
    <property type="entry name" value="Diguanylate cyclase domain protein"/>
    <property type="match status" value="1"/>
</dbReference>
<proteinExistence type="predicted"/>
<dbReference type="SUPFAM" id="SSF55073">
    <property type="entry name" value="Nucleotide cyclase"/>
    <property type="match status" value="1"/>
</dbReference>
<keyword evidence="2" id="KW-0808">Transferase</keyword>
<name>A0A7Z7PQU0_9BACT</name>
<reference evidence="2 3" key="1">
    <citation type="submission" date="2017-01" db="EMBL/GenBank/DDBJ databases">
        <authorList>
            <person name="Erauso G."/>
        </authorList>
    </citation>
    <scope>NUCLEOTIDE SEQUENCE [LARGE SCALE GENOMIC DNA]</scope>
    <source>
        <strain evidence="2">MESINF1</strain>
    </source>
</reference>
<dbReference type="Gene3D" id="3.30.70.270">
    <property type="match status" value="1"/>
</dbReference>
<keyword evidence="3" id="KW-1185">Reference proteome</keyword>
<dbReference type="Proteomes" id="UP000250796">
    <property type="component" value="Chromosome MESINF"/>
</dbReference>
<dbReference type="SMART" id="SM00267">
    <property type="entry name" value="GGDEF"/>
    <property type="match status" value="1"/>
</dbReference>
<dbReference type="NCBIfam" id="TIGR00254">
    <property type="entry name" value="GGDEF"/>
    <property type="match status" value="1"/>
</dbReference>
<dbReference type="RefSeq" id="WP_169698501.1">
    <property type="nucleotide sequence ID" value="NZ_LS974202.1"/>
</dbReference>
<gene>
    <name evidence="2" type="ORF">MESINF_0659</name>
</gene>
<feature type="domain" description="GGDEF" evidence="1">
    <location>
        <begin position="380"/>
        <end position="510"/>
    </location>
</feature>
<evidence type="ECO:0000259" key="1">
    <source>
        <dbReference type="PROSITE" id="PS50887"/>
    </source>
</evidence>
<dbReference type="InterPro" id="IPR000160">
    <property type="entry name" value="GGDEF_dom"/>
</dbReference>
<dbReference type="KEGG" id="minf:MESINF_0659"/>
<dbReference type="PANTHER" id="PTHR45138">
    <property type="entry name" value="REGULATORY COMPONENTS OF SENSORY TRANSDUCTION SYSTEM"/>
    <property type="match status" value="1"/>
</dbReference>
<dbReference type="InterPro" id="IPR043128">
    <property type="entry name" value="Rev_trsase/Diguanyl_cyclase"/>
</dbReference>
<accession>A0A7Z7PQU0</accession>
<dbReference type="PROSITE" id="PS50887">
    <property type="entry name" value="GGDEF"/>
    <property type="match status" value="1"/>
</dbReference>